<keyword evidence="2" id="KW-1185">Reference proteome</keyword>
<accession>A0A9N9LR17</accession>
<organism evidence="1 2">
    <name type="scientific">Hymenoscyphus albidus</name>
    <dbReference type="NCBI Taxonomy" id="595503"/>
    <lineage>
        <taxon>Eukaryota</taxon>
        <taxon>Fungi</taxon>
        <taxon>Dikarya</taxon>
        <taxon>Ascomycota</taxon>
        <taxon>Pezizomycotina</taxon>
        <taxon>Leotiomycetes</taxon>
        <taxon>Helotiales</taxon>
        <taxon>Helotiaceae</taxon>
        <taxon>Hymenoscyphus</taxon>
    </lineage>
</organism>
<comment type="caution">
    <text evidence="1">The sequence shown here is derived from an EMBL/GenBank/DDBJ whole genome shotgun (WGS) entry which is preliminary data.</text>
</comment>
<gene>
    <name evidence="1" type="ORF">HYALB_00011708</name>
</gene>
<sequence>MTKPNSTIEQELQELLTTPQELSNTVERRINALSPGIAKAGKKVDSYPSKDSASVLLENFKRLRESIRCGSADFEKYMAELEDRLSRINIEENEPEYVVVEPRTSR</sequence>
<dbReference type="AlphaFoldDB" id="A0A9N9LR17"/>
<dbReference type="Proteomes" id="UP000701801">
    <property type="component" value="Unassembled WGS sequence"/>
</dbReference>
<proteinExistence type="predicted"/>
<evidence type="ECO:0000313" key="2">
    <source>
        <dbReference type="Proteomes" id="UP000701801"/>
    </source>
</evidence>
<protein>
    <submittedName>
        <fullName evidence="1">Uncharacterized protein</fullName>
    </submittedName>
</protein>
<dbReference type="EMBL" id="CAJVRM010000226">
    <property type="protein sequence ID" value="CAG8977605.1"/>
    <property type="molecule type" value="Genomic_DNA"/>
</dbReference>
<evidence type="ECO:0000313" key="1">
    <source>
        <dbReference type="EMBL" id="CAG8977605.1"/>
    </source>
</evidence>
<reference evidence="1" key="1">
    <citation type="submission" date="2021-07" db="EMBL/GenBank/DDBJ databases">
        <authorList>
            <person name="Durling M."/>
        </authorList>
    </citation>
    <scope>NUCLEOTIDE SEQUENCE</scope>
</reference>
<name>A0A9N9LR17_9HELO</name>